<dbReference type="AlphaFoldDB" id="A0A078HFZ7"/>
<sequence length="833" mass="93032">MFPFARAPTVVLWDTFDFPIIPKDDFTAVFLITKSALEEKGITSRIYGGVNFRAIVGDTTEYHGFPIFWIDKAKDKDDRLWSIITFLLAQANYYLKGETFLNLLLVVGDVSEHEGFQRTIRLLNSRSKFNVLLAQPPPQNASSSSGEEELFDKDWLCSRLAAGEQLINKLGIGKTFEPPLKLIPSHQVALTSHQVALPSHQVATKLSFAKPLCLSKHMAERARTCVFWDTVAYPLPAGLHSNDVLQNIEDALSERGYSGRVSVTAFLNDHPSPPGFTGCAPTVVLWDTFDCPIIPDDDFTEVFLITKSALEEKGITSRIYGGVNFRAIVGDTTEYHGFPIFWIDKAKDKDDRLWSIITFLLAQANYYLKGETFLNLLLVVGDVSEHEGFQRTIRLLNSRRKFNVLLAQPPPQNASSSSGEEELFDKDWLCSRLAAGEQLINKLGIGKTFEPPLKLIPSHQVALTSHQVALPSHQVATKLSFAKPLCLSKHMAERARTCVFWDTVAYPLPAGLHSNDVLQNIEDALSERGYSGRVSVTAFLNDHPSPPGFTGCYVSYLNDGERDARHWQIALHLLAAARRTRIEPLNHMLLMGDISGHIELLRTIYLLNLRFSYNVILTQPPPENSSSGEPLGKDWLCSSLSAGDKLLSQIEQKLIMSTVVQPLTPWQERYKAATTVVFWDLVDCPVPVGRTAAVASQIIRSAFEKMSYRGTVTIHAFGEVSNLDPLVSELRDVECHNENTPTPSAHKDARREMMRGELGVWAVGNDAPTNVMAILRDTSEDKIFTGYLDVLRSINYNVVIAQPQNALGQLFDMEWLCSRLGDRFLPRTRNSAS</sequence>
<dbReference type="STRING" id="3708.A0A078HFZ7"/>
<dbReference type="PaxDb" id="3708-A0A078HFZ7"/>
<gene>
    <name evidence="1" type="primary">BnaA01g25100D</name>
    <name evidence="1" type="ORF">GSBRNA2T00063808001</name>
</gene>
<dbReference type="PANTHER" id="PTHR14379:SF28">
    <property type="entry name" value="EMB|CAB71865.1-RELATED"/>
    <property type="match status" value="1"/>
</dbReference>
<protein>
    <submittedName>
        <fullName evidence="1">BnaA01g25100D protein</fullName>
    </submittedName>
</protein>
<dbReference type="EMBL" id="LK032397">
    <property type="protein sequence ID" value="CDY37290.1"/>
    <property type="molecule type" value="Genomic_DNA"/>
</dbReference>
<keyword evidence="2" id="KW-1185">Reference proteome</keyword>
<dbReference type="CDD" id="cd10910">
    <property type="entry name" value="PIN_limkain_b1_N_like"/>
    <property type="match status" value="2"/>
</dbReference>
<dbReference type="GO" id="GO:0005777">
    <property type="term" value="C:peroxisome"/>
    <property type="evidence" value="ECO:0007669"/>
    <property type="project" value="InterPro"/>
</dbReference>
<evidence type="ECO:0000313" key="2">
    <source>
        <dbReference type="Proteomes" id="UP000028999"/>
    </source>
</evidence>
<dbReference type="PANTHER" id="PTHR14379">
    <property type="entry name" value="LIMKAIN B LKAP"/>
    <property type="match status" value="1"/>
</dbReference>
<dbReference type="InterPro" id="IPR024768">
    <property type="entry name" value="Marf1"/>
</dbReference>
<accession>A0A078HFZ7</accession>
<dbReference type="GO" id="GO:0010468">
    <property type="term" value="P:regulation of gene expression"/>
    <property type="evidence" value="ECO:0007669"/>
    <property type="project" value="InterPro"/>
</dbReference>
<name>A0A078HFZ7_BRANA</name>
<proteinExistence type="predicted"/>
<dbReference type="Gramene" id="CDY37290">
    <property type="protein sequence ID" value="CDY37290"/>
    <property type="gene ID" value="GSBRNA2T00063808001"/>
</dbReference>
<dbReference type="Proteomes" id="UP000028999">
    <property type="component" value="Unassembled WGS sequence"/>
</dbReference>
<evidence type="ECO:0000313" key="1">
    <source>
        <dbReference type="EMBL" id="CDY37290.1"/>
    </source>
</evidence>
<reference evidence="1 2" key="1">
    <citation type="journal article" date="2014" name="Science">
        <title>Plant genetics. Early allopolyploid evolution in the post-Neolithic Brassica napus oilseed genome.</title>
        <authorList>
            <person name="Chalhoub B."/>
            <person name="Denoeud F."/>
            <person name="Liu S."/>
            <person name="Parkin I.A."/>
            <person name="Tang H."/>
            <person name="Wang X."/>
            <person name="Chiquet J."/>
            <person name="Belcram H."/>
            <person name="Tong C."/>
            <person name="Samans B."/>
            <person name="Correa M."/>
            <person name="Da Silva C."/>
            <person name="Just J."/>
            <person name="Falentin C."/>
            <person name="Koh C.S."/>
            <person name="Le Clainche I."/>
            <person name="Bernard M."/>
            <person name="Bento P."/>
            <person name="Noel B."/>
            <person name="Labadie K."/>
            <person name="Alberti A."/>
            <person name="Charles M."/>
            <person name="Arnaud D."/>
            <person name="Guo H."/>
            <person name="Daviaud C."/>
            <person name="Alamery S."/>
            <person name="Jabbari K."/>
            <person name="Zhao M."/>
            <person name="Edger P.P."/>
            <person name="Chelaifa H."/>
            <person name="Tack D."/>
            <person name="Lassalle G."/>
            <person name="Mestiri I."/>
            <person name="Schnel N."/>
            <person name="Le Paslier M.C."/>
            <person name="Fan G."/>
            <person name="Renault V."/>
            <person name="Bayer P.E."/>
            <person name="Golicz A.A."/>
            <person name="Manoli S."/>
            <person name="Lee T.H."/>
            <person name="Thi V.H."/>
            <person name="Chalabi S."/>
            <person name="Hu Q."/>
            <person name="Fan C."/>
            <person name="Tollenaere R."/>
            <person name="Lu Y."/>
            <person name="Battail C."/>
            <person name="Shen J."/>
            <person name="Sidebottom C.H."/>
            <person name="Wang X."/>
            <person name="Canaguier A."/>
            <person name="Chauveau A."/>
            <person name="Berard A."/>
            <person name="Deniot G."/>
            <person name="Guan M."/>
            <person name="Liu Z."/>
            <person name="Sun F."/>
            <person name="Lim Y.P."/>
            <person name="Lyons E."/>
            <person name="Town C.D."/>
            <person name="Bancroft I."/>
            <person name="Wang X."/>
            <person name="Meng J."/>
            <person name="Ma J."/>
            <person name="Pires J.C."/>
            <person name="King G.J."/>
            <person name="Brunel D."/>
            <person name="Delourme R."/>
            <person name="Renard M."/>
            <person name="Aury J.M."/>
            <person name="Adams K.L."/>
            <person name="Batley J."/>
            <person name="Snowdon R.J."/>
            <person name="Tost J."/>
            <person name="Edwards D."/>
            <person name="Zhou Y."/>
            <person name="Hua W."/>
            <person name="Sharpe A.G."/>
            <person name="Paterson A.H."/>
            <person name="Guan C."/>
            <person name="Wincker P."/>
        </authorList>
    </citation>
    <scope>NUCLEOTIDE SEQUENCE [LARGE SCALE GENOMIC DNA]</scope>
    <source>
        <strain evidence="2">cv. Darmor-bzh</strain>
    </source>
</reference>
<organism evidence="1 2">
    <name type="scientific">Brassica napus</name>
    <name type="common">Rape</name>
    <dbReference type="NCBI Taxonomy" id="3708"/>
    <lineage>
        <taxon>Eukaryota</taxon>
        <taxon>Viridiplantae</taxon>
        <taxon>Streptophyta</taxon>
        <taxon>Embryophyta</taxon>
        <taxon>Tracheophyta</taxon>
        <taxon>Spermatophyta</taxon>
        <taxon>Magnoliopsida</taxon>
        <taxon>eudicotyledons</taxon>
        <taxon>Gunneridae</taxon>
        <taxon>Pentapetalae</taxon>
        <taxon>rosids</taxon>
        <taxon>malvids</taxon>
        <taxon>Brassicales</taxon>
        <taxon>Brassicaceae</taxon>
        <taxon>Brassiceae</taxon>
        <taxon>Brassica</taxon>
    </lineage>
</organism>